<dbReference type="Pfam" id="PF00072">
    <property type="entry name" value="Response_reg"/>
    <property type="match status" value="1"/>
</dbReference>
<evidence type="ECO:0000313" key="11">
    <source>
        <dbReference type="EMBL" id="XCM39310.1"/>
    </source>
</evidence>
<dbReference type="InterPro" id="IPR005467">
    <property type="entry name" value="His_kinase_dom"/>
</dbReference>
<keyword evidence="5" id="KW-0418">Kinase</keyword>
<name>A0AAU8JLF1_9CYAN</name>
<dbReference type="PROSITE" id="PS50110">
    <property type="entry name" value="RESPONSE_REGULATORY"/>
    <property type="match status" value="1"/>
</dbReference>
<dbReference type="SMART" id="SM00387">
    <property type="entry name" value="HATPase_c"/>
    <property type="match status" value="1"/>
</dbReference>
<dbReference type="InterPro" id="IPR004358">
    <property type="entry name" value="Sig_transdc_His_kin-like_C"/>
</dbReference>
<dbReference type="PRINTS" id="PR00344">
    <property type="entry name" value="BCTRLSENSOR"/>
</dbReference>
<evidence type="ECO:0000256" key="6">
    <source>
        <dbReference type="ARBA" id="ARBA00023012"/>
    </source>
</evidence>
<keyword evidence="11" id="KW-0547">Nucleotide-binding</keyword>
<dbReference type="SMART" id="SM00065">
    <property type="entry name" value="GAF"/>
    <property type="match status" value="1"/>
</dbReference>
<keyword evidence="8" id="KW-0175">Coiled coil</keyword>
<comment type="catalytic activity">
    <reaction evidence="1">
        <text>ATP + protein L-histidine = ADP + protein N-phospho-L-histidine.</text>
        <dbReference type="EC" id="2.7.13.3"/>
    </reaction>
</comment>
<dbReference type="PANTHER" id="PTHR43047">
    <property type="entry name" value="TWO-COMPONENT HISTIDINE PROTEIN KINASE"/>
    <property type="match status" value="1"/>
</dbReference>
<organism evidence="11">
    <name type="scientific">Planktothricoides raciborskii GIHE-MW2</name>
    <dbReference type="NCBI Taxonomy" id="2792601"/>
    <lineage>
        <taxon>Bacteria</taxon>
        <taxon>Bacillati</taxon>
        <taxon>Cyanobacteriota</taxon>
        <taxon>Cyanophyceae</taxon>
        <taxon>Oscillatoriophycideae</taxon>
        <taxon>Oscillatoriales</taxon>
        <taxon>Oscillatoriaceae</taxon>
        <taxon>Planktothricoides</taxon>
    </lineage>
</organism>
<dbReference type="InterPro" id="IPR001789">
    <property type="entry name" value="Sig_transdc_resp-reg_receiver"/>
</dbReference>
<evidence type="ECO:0000256" key="4">
    <source>
        <dbReference type="ARBA" id="ARBA00022679"/>
    </source>
</evidence>
<dbReference type="InterPro" id="IPR011006">
    <property type="entry name" value="CheY-like_superfamily"/>
</dbReference>
<dbReference type="InterPro" id="IPR003594">
    <property type="entry name" value="HATPase_dom"/>
</dbReference>
<dbReference type="Gene3D" id="3.30.450.40">
    <property type="match status" value="1"/>
</dbReference>
<proteinExistence type="predicted"/>
<feature type="coiled-coil region" evidence="8">
    <location>
        <begin position="127"/>
        <end position="154"/>
    </location>
</feature>
<dbReference type="SUPFAM" id="SSF47384">
    <property type="entry name" value="Homodimeric domain of signal transducing histidine kinase"/>
    <property type="match status" value="1"/>
</dbReference>
<dbReference type="Gene3D" id="3.30.565.10">
    <property type="entry name" value="Histidine kinase-like ATPase, C-terminal domain"/>
    <property type="match status" value="1"/>
</dbReference>
<protein>
    <recommendedName>
        <fullName evidence="2">histidine kinase</fullName>
        <ecNumber evidence="2">2.7.13.3</ecNumber>
    </recommendedName>
</protein>
<dbReference type="SUPFAM" id="SSF55781">
    <property type="entry name" value="GAF domain-like"/>
    <property type="match status" value="1"/>
</dbReference>
<dbReference type="GO" id="GO:0009927">
    <property type="term" value="F:histidine phosphotransfer kinase activity"/>
    <property type="evidence" value="ECO:0007669"/>
    <property type="project" value="TreeGrafter"/>
</dbReference>
<feature type="domain" description="Response regulatory" evidence="10">
    <location>
        <begin position="7"/>
        <end position="124"/>
    </location>
</feature>
<evidence type="ECO:0000256" key="1">
    <source>
        <dbReference type="ARBA" id="ARBA00000085"/>
    </source>
</evidence>
<dbReference type="RefSeq" id="WP_354636106.1">
    <property type="nucleotide sequence ID" value="NZ_CP159837.1"/>
</dbReference>
<dbReference type="AlphaFoldDB" id="A0AAU8JLF1"/>
<dbReference type="SMART" id="SM00388">
    <property type="entry name" value="HisKA"/>
    <property type="match status" value="1"/>
</dbReference>
<sequence length="640" mass="72236">MNKKIINLLLVEDNLADADLIEELLADAQLSRYKITAVERLSEAIAHLKSEPFDVILLDLSLPDSHGLETLEKVVLAAKSLPVLVLTGLTDRELAVQAVREGAQDYLVKGKFDCDLLSRAISYAVERKQTLEELRRSEERYHKLASELDLQVQERTAQLQKSLEVEAMLKRITDKVRDSLDPNQIIETAVRELAQVIGVNLTQVSLYDPKSQTFKISYQATGQASGKNQNFSAYVPEKAELYRQFFPLNFQSMPQLYQQLMKGECFQFSEITEYPNQESETILACPLQNVLTNKKNSEKRENQPNISTKNSLNQQDERVILGYLWLRNDADYEFKDLEVRLVQQVAAQCAIALRQAQLYQASLTQVKELERLHQLKDDFLSTVCHELRTPMANIKMALDMLDMFTSQQNSLALSGSITGNSLNREERSSTLTNINTASASEKITAYLQMAQVECDREIKLINDLLDLQRLDAEIDTLDGIPIQLQNWLPHVIEVFQYRIAKSEHILEVAIDPELPPLVTDPTALGRIISEMLNNACKYTPANPGEVIRLSATCRQNNQQNKFYLSVSNSGVEIPESELVHIFEKFYRIPSPDPWKQGGTGLGLALVKKLVSYLGGSISVHSGNGQTTFTLEFSQHDQCGE</sequence>
<gene>
    <name evidence="11" type="ORF">ABWT76_002221</name>
</gene>
<evidence type="ECO:0000256" key="7">
    <source>
        <dbReference type="PROSITE-ProRule" id="PRU00169"/>
    </source>
</evidence>
<keyword evidence="3 7" id="KW-0597">Phosphoprotein</keyword>
<evidence type="ECO:0000256" key="8">
    <source>
        <dbReference type="SAM" id="Coils"/>
    </source>
</evidence>
<dbReference type="InterPro" id="IPR036890">
    <property type="entry name" value="HATPase_C_sf"/>
</dbReference>
<dbReference type="GO" id="GO:0005524">
    <property type="term" value="F:ATP binding"/>
    <property type="evidence" value="ECO:0007669"/>
    <property type="project" value="UniProtKB-KW"/>
</dbReference>
<feature type="modified residue" description="4-aspartylphosphate" evidence="7">
    <location>
        <position position="59"/>
    </location>
</feature>
<accession>A0AAU8JLF1</accession>
<dbReference type="PROSITE" id="PS50109">
    <property type="entry name" value="HIS_KIN"/>
    <property type="match status" value="1"/>
</dbReference>
<keyword evidence="4" id="KW-0808">Transferase</keyword>
<dbReference type="CDD" id="cd00082">
    <property type="entry name" value="HisKA"/>
    <property type="match status" value="1"/>
</dbReference>
<dbReference type="SUPFAM" id="SSF55874">
    <property type="entry name" value="ATPase domain of HSP90 chaperone/DNA topoisomerase II/histidine kinase"/>
    <property type="match status" value="1"/>
</dbReference>
<dbReference type="CDD" id="cd00075">
    <property type="entry name" value="HATPase"/>
    <property type="match status" value="1"/>
</dbReference>
<dbReference type="GO" id="GO:0000155">
    <property type="term" value="F:phosphorelay sensor kinase activity"/>
    <property type="evidence" value="ECO:0007669"/>
    <property type="project" value="InterPro"/>
</dbReference>
<dbReference type="Pfam" id="PF00512">
    <property type="entry name" value="HisKA"/>
    <property type="match status" value="1"/>
</dbReference>
<dbReference type="Gene3D" id="1.10.287.130">
    <property type="match status" value="1"/>
</dbReference>
<dbReference type="GO" id="GO:0005886">
    <property type="term" value="C:plasma membrane"/>
    <property type="evidence" value="ECO:0007669"/>
    <property type="project" value="TreeGrafter"/>
</dbReference>
<evidence type="ECO:0000256" key="2">
    <source>
        <dbReference type="ARBA" id="ARBA00012438"/>
    </source>
</evidence>
<evidence type="ECO:0000256" key="5">
    <source>
        <dbReference type="ARBA" id="ARBA00022777"/>
    </source>
</evidence>
<dbReference type="PANTHER" id="PTHR43047:SF72">
    <property type="entry name" value="OSMOSENSING HISTIDINE PROTEIN KINASE SLN1"/>
    <property type="match status" value="1"/>
</dbReference>
<dbReference type="EMBL" id="CP159837">
    <property type="protein sequence ID" value="XCM39310.1"/>
    <property type="molecule type" value="Genomic_DNA"/>
</dbReference>
<dbReference type="EC" id="2.7.13.3" evidence="2"/>
<evidence type="ECO:0000259" key="9">
    <source>
        <dbReference type="PROSITE" id="PS50109"/>
    </source>
</evidence>
<dbReference type="InterPro" id="IPR003661">
    <property type="entry name" value="HisK_dim/P_dom"/>
</dbReference>
<dbReference type="Gene3D" id="3.40.50.2300">
    <property type="match status" value="1"/>
</dbReference>
<keyword evidence="11" id="KW-0067">ATP-binding</keyword>
<dbReference type="InterPro" id="IPR003018">
    <property type="entry name" value="GAF"/>
</dbReference>
<dbReference type="InterPro" id="IPR029016">
    <property type="entry name" value="GAF-like_dom_sf"/>
</dbReference>
<dbReference type="InterPro" id="IPR036097">
    <property type="entry name" value="HisK_dim/P_sf"/>
</dbReference>
<dbReference type="CDD" id="cd00156">
    <property type="entry name" value="REC"/>
    <property type="match status" value="1"/>
</dbReference>
<evidence type="ECO:0000256" key="3">
    <source>
        <dbReference type="ARBA" id="ARBA00022553"/>
    </source>
</evidence>
<feature type="domain" description="Histidine kinase" evidence="9">
    <location>
        <begin position="382"/>
        <end position="636"/>
    </location>
</feature>
<dbReference type="SMART" id="SM00448">
    <property type="entry name" value="REC"/>
    <property type="match status" value="1"/>
</dbReference>
<keyword evidence="6" id="KW-0902">Two-component regulatory system</keyword>
<evidence type="ECO:0000259" key="10">
    <source>
        <dbReference type="PROSITE" id="PS50110"/>
    </source>
</evidence>
<reference evidence="11" key="1">
    <citation type="submission" date="2024-07" db="EMBL/GenBank/DDBJ databases">
        <authorList>
            <person name="Kim Y.J."/>
            <person name="Jeong J.Y."/>
        </authorList>
    </citation>
    <scope>NUCLEOTIDE SEQUENCE</scope>
    <source>
        <strain evidence="11">GIHE-MW2</strain>
    </source>
</reference>
<dbReference type="SUPFAM" id="SSF52172">
    <property type="entry name" value="CheY-like"/>
    <property type="match status" value="1"/>
</dbReference>
<dbReference type="Pfam" id="PF02518">
    <property type="entry name" value="HATPase_c"/>
    <property type="match status" value="1"/>
</dbReference>